<evidence type="ECO:0000313" key="9">
    <source>
        <dbReference type="EMBL" id="VCU50202.1"/>
    </source>
</evidence>
<dbReference type="EMBL" id="CFOE01000613">
    <property type="protein sequence ID" value="CFE43816.1"/>
    <property type="molecule type" value="Genomic_DNA"/>
</dbReference>
<dbReference type="Gene3D" id="3.40.50.880">
    <property type="match status" value="1"/>
</dbReference>
<keyword evidence="7" id="KW-0560">Oxidoreductase</keyword>
<evidence type="ECO:0000313" key="6">
    <source>
        <dbReference type="EMBL" id="CNU84640.1"/>
    </source>
</evidence>
<evidence type="ECO:0000313" key="11">
    <source>
        <dbReference type="Proteomes" id="UP000046947"/>
    </source>
</evidence>
<dbReference type="Proteomes" id="UP000050139">
    <property type="component" value="Unassembled WGS sequence"/>
</dbReference>
<dbReference type="Proteomes" id="UP000300237">
    <property type="component" value="Chromosome"/>
</dbReference>
<dbReference type="Proteomes" id="UP000048289">
    <property type="component" value="Unassembled WGS sequence"/>
</dbReference>
<dbReference type="EMBL" id="COPH01000040">
    <property type="protein sequence ID" value="CLW99816.1"/>
    <property type="molecule type" value="Genomic_DNA"/>
</dbReference>
<organism evidence="7 13">
    <name type="scientific">Mycobacterium tuberculosis</name>
    <dbReference type="NCBI Taxonomy" id="1773"/>
    <lineage>
        <taxon>Bacteria</taxon>
        <taxon>Bacillati</taxon>
        <taxon>Actinomycetota</taxon>
        <taxon>Actinomycetes</taxon>
        <taxon>Mycobacteriales</taxon>
        <taxon>Mycobacteriaceae</taxon>
        <taxon>Mycobacterium</taxon>
        <taxon>Mycobacterium tuberculosis complex</taxon>
    </lineage>
</organism>
<evidence type="ECO:0000313" key="4">
    <source>
        <dbReference type="EMBL" id="CKU08528.1"/>
    </source>
</evidence>
<dbReference type="EC" id="1.11.1.-" evidence="7"/>
<evidence type="ECO:0000313" key="3">
    <source>
        <dbReference type="EMBL" id="CKQ93732.1"/>
    </source>
</evidence>
<evidence type="ECO:0000313" key="2">
    <source>
        <dbReference type="EMBL" id="CFE49546.1"/>
    </source>
</evidence>
<dbReference type="Proteomes" id="UP000048600">
    <property type="component" value="Unassembled WGS sequence"/>
</dbReference>
<dbReference type="EMBL" id="LWDQ01000001">
    <property type="protein sequence ID" value="OMH59860.1"/>
    <property type="molecule type" value="Genomic_DNA"/>
</dbReference>
<evidence type="ECO:0000313" key="16">
    <source>
        <dbReference type="Proteomes" id="UP000050139"/>
    </source>
</evidence>
<dbReference type="Proteomes" id="UP000039217">
    <property type="component" value="Unassembled WGS sequence"/>
</dbReference>
<evidence type="ECO:0000313" key="8">
    <source>
        <dbReference type="EMBL" id="OMH59860.1"/>
    </source>
</evidence>
<evidence type="ECO:0000313" key="15">
    <source>
        <dbReference type="Proteomes" id="UP000049023"/>
    </source>
</evidence>
<evidence type="ECO:0000313" key="7">
    <source>
        <dbReference type="EMBL" id="COW61019.1"/>
    </source>
</evidence>
<dbReference type="PANTHER" id="PTHR43130">
    <property type="entry name" value="ARAC-FAMILY TRANSCRIPTIONAL REGULATOR"/>
    <property type="match status" value="1"/>
</dbReference>
<evidence type="ECO:0000313" key="5">
    <source>
        <dbReference type="EMBL" id="CLW99816.1"/>
    </source>
</evidence>
<dbReference type="EMBL" id="CHKL01000355">
    <property type="protein sequence ID" value="COW61019.1"/>
    <property type="molecule type" value="Genomic_DNA"/>
</dbReference>
<reference evidence="8 17" key="4">
    <citation type="submission" date="2017-02" db="EMBL/GenBank/DDBJ databases">
        <title>Protein polymorphisms may explain contrasting epidemiological fitness of two variants of a multidrug-resistant Mycobacterium tuberculosis strain.</title>
        <authorList>
            <person name="Bigi M.M."/>
            <person name="Lopez B."/>
            <person name="Blanco F.C."/>
            <person name="Sasiain M.C."/>
            <person name="De La Barrera S."/>
            <person name="Ritacco V."/>
            <person name="Bigi F."/>
            <person name="Soria M.A."/>
        </authorList>
    </citation>
    <scope>NUCLEOTIDE SEQUENCE [LARGE SCALE GENOMIC DNA]</scope>
    <source>
        <strain evidence="8 17">6548</strain>
    </source>
</reference>
<keyword evidence="7" id="KW-0575">Peroxidase</keyword>
<protein>
    <submittedName>
        <fullName evidence="7 9">Transcriptional regulator</fullName>
        <ecNumber evidence="7">1.11.1.-</ecNumber>
    </submittedName>
    <submittedName>
        <fullName evidence="8">Transcriptional activator FtrA</fullName>
    </submittedName>
</protein>
<dbReference type="AlphaFoldDB" id="A0A0E8MU26"/>
<evidence type="ECO:0000313" key="14">
    <source>
        <dbReference type="Proteomes" id="UP000048948"/>
    </source>
</evidence>
<gene>
    <name evidence="8" type="ORF">A4S10_02031</name>
    <name evidence="9" type="ORF">DKC2_2041</name>
    <name evidence="6" type="ORF">ERS007661_01260</name>
    <name evidence="1" type="ORF">ERS007681_03492</name>
    <name evidence="2" type="ORF">ERS007688_01506</name>
    <name evidence="7" type="ORF">ERS007741_02797</name>
    <name evidence="4" type="ORF">ERS027646_04467</name>
    <name evidence="3" type="ORF">ERS027661_00319</name>
    <name evidence="5" type="ORF">ERS094118_03796</name>
</gene>
<dbReference type="GO" id="GO:0006355">
    <property type="term" value="P:regulation of DNA-templated transcription"/>
    <property type="evidence" value="ECO:0007669"/>
    <property type="project" value="TreeGrafter"/>
</dbReference>
<dbReference type="Proteomes" id="UP000049023">
    <property type="component" value="Unassembled WGS sequence"/>
</dbReference>
<dbReference type="SUPFAM" id="SSF52317">
    <property type="entry name" value="Class I glutamine amidotransferase-like"/>
    <property type="match status" value="1"/>
</dbReference>
<dbReference type="EMBL" id="CFOH01000196">
    <property type="protein sequence ID" value="CFE49546.1"/>
    <property type="molecule type" value="Genomic_DNA"/>
</dbReference>
<dbReference type="InterPro" id="IPR029062">
    <property type="entry name" value="Class_I_gatase-like"/>
</dbReference>
<reference evidence="8 17" key="3">
    <citation type="submission" date="2016-04" db="EMBL/GenBank/DDBJ databases">
        <authorList>
            <person name="Bigi M."/>
            <person name="Bigi F."/>
            <person name="Soria M.A."/>
        </authorList>
    </citation>
    <scope>NUCLEOTIDE SEQUENCE [LARGE SCALE GENOMIC DNA]</scope>
    <source>
        <strain evidence="8 17">6548</strain>
    </source>
</reference>
<dbReference type="EMBL" id="CNGE01001383">
    <property type="protein sequence ID" value="CKU08528.1"/>
    <property type="molecule type" value="Genomic_DNA"/>
</dbReference>
<dbReference type="EMBL" id="LR027516">
    <property type="protein sequence ID" value="VCU50202.1"/>
    <property type="molecule type" value="Genomic_DNA"/>
</dbReference>
<dbReference type="PANTHER" id="PTHR43130:SF3">
    <property type="entry name" value="HTH-TYPE TRANSCRIPTIONAL REGULATOR RV1931C"/>
    <property type="match status" value="1"/>
</dbReference>
<evidence type="ECO:0000313" key="17">
    <source>
        <dbReference type="Proteomes" id="UP000189452"/>
    </source>
</evidence>
<evidence type="ECO:0000313" key="12">
    <source>
        <dbReference type="Proteomes" id="UP000048289"/>
    </source>
</evidence>
<dbReference type="GO" id="GO:0004601">
    <property type="term" value="F:peroxidase activity"/>
    <property type="evidence" value="ECO:0007669"/>
    <property type="project" value="UniProtKB-KW"/>
</dbReference>
<evidence type="ECO:0000313" key="18">
    <source>
        <dbReference type="Proteomes" id="UP000300237"/>
    </source>
</evidence>
<dbReference type="EMBL" id="CQQC01000332">
    <property type="protein sequence ID" value="CNU84640.1"/>
    <property type="molecule type" value="Genomic_DNA"/>
</dbReference>
<reference evidence="5 16" key="1">
    <citation type="submission" date="2015-03" db="EMBL/GenBank/DDBJ databases">
        <authorList>
            <consortium name="Pathogen Informatics"/>
            <person name="Murphy D."/>
        </authorList>
    </citation>
    <scope>NUCLEOTIDE SEQUENCE [LARGE SCALE GENOMIC DNA]</scope>
    <source>
        <strain evidence="5 16">0268S</strain>
    </source>
</reference>
<evidence type="ECO:0000313" key="10">
    <source>
        <dbReference type="Proteomes" id="UP000039217"/>
    </source>
</evidence>
<reference evidence="10 11" key="2">
    <citation type="submission" date="2015-03" db="EMBL/GenBank/DDBJ databases">
        <authorList>
            <consortium name="Pathogen Informatics"/>
        </authorList>
    </citation>
    <scope>NUCLEOTIDE SEQUENCE [LARGE SCALE GENOMIC DNA]</scope>
    <source>
        <strain evidence="4 14">Bir 172</strain>
        <strain evidence="3 15">Bir 187</strain>
        <strain evidence="6 10">D00501624</strain>
        <strain evidence="1 12">G09901357</strain>
        <strain evidence="2 11">H09601792</strain>
        <strain evidence="7 13">P00601463</strain>
    </source>
</reference>
<proteinExistence type="predicted"/>
<reference evidence="9 18" key="5">
    <citation type="submission" date="2018-08" db="EMBL/GenBank/DDBJ databases">
        <authorList>
            <person name="Fokvardsen B D."/>
            <person name="Norman A."/>
        </authorList>
    </citation>
    <scope>NUCLEOTIDE SEQUENCE [LARGE SCALE GENOMIC DNA]</scope>
    <source>
        <strain evidence="9 18">DKC2</strain>
    </source>
</reference>
<dbReference type="InterPro" id="IPR052158">
    <property type="entry name" value="INH-QAR"/>
</dbReference>
<accession>A0A0E8MU26</accession>
<evidence type="ECO:0000313" key="1">
    <source>
        <dbReference type="EMBL" id="CFE43816.1"/>
    </source>
</evidence>
<sequence>MRSSQKVWTAAGVTAGIDLALALVEDDHGTEIAQTVARWLVLYLRRPGGQTQFAAPVWMPRAKRTSIRRVQEAIEAEPGARTASANWLNVRP</sequence>
<dbReference type="Proteomes" id="UP000046947">
    <property type="component" value="Unassembled WGS sequence"/>
</dbReference>
<dbReference type="Proteomes" id="UP000189452">
    <property type="component" value="Chromosome"/>
</dbReference>
<name>A0A0E8MU26_MYCTX</name>
<dbReference type="EMBL" id="CNFU01000034">
    <property type="protein sequence ID" value="CKQ93732.1"/>
    <property type="molecule type" value="Genomic_DNA"/>
</dbReference>
<dbReference type="Proteomes" id="UP000048948">
    <property type="component" value="Unassembled WGS sequence"/>
</dbReference>
<evidence type="ECO:0000313" key="13">
    <source>
        <dbReference type="Proteomes" id="UP000048600"/>
    </source>
</evidence>